<dbReference type="SMART" id="SM00066">
    <property type="entry name" value="GAL4"/>
    <property type="match status" value="1"/>
</dbReference>
<feature type="compositionally biased region" description="Basic residues" evidence="6">
    <location>
        <begin position="29"/>
        <end position="38"/>
    </location>
</feature>
<dbReference type="RefSeq" id="XP_016257244.1">
    <property type="nucleotide sequence ID" value="XM_016412230.1"/>
</dbReference>
<dbReference type="OrthoDB" id="4158087at2759"/>
<dbReference type="PROSITE" id="PS00463">
    <property type="entry name" value="ZN2_CY6_FUNGAL_1"/>
    <property type="match status" value="1"/>
</dbReference>
<dbReference type="InterPro" id="IPR001138">
    <property type="entry name" value="Zn2Cys6_DnaBD"/>
</dbReference>
<dbReference type="EMBL" id="KN847346">
    <property type="protein sequence ID" value="KIW37028.1"/>
    <property type="molecule type" value="Genomic_DNA"/>
</dbReference>
<sequence length="997" mass="112141">MAGMQFVSAGASNDEQQKTRRAIRRHVMLGKNRGRTPKNPKQSKIPGAGILTSDQTEHSDGQIQSRVPRTVCSDLSLLVFADKVDLHLRNVTLRLCITMSEHVYMLEPCVAFDNSNDDVVCLSPLMHDSLYMNIMVFGAAAFIDIAFQQATSQPWRNRHDNGLQHYGQALRLLRERLAAVDNRSPVLKSQLHDAAITAVFVFAMHALLLENFSLARCHLLALSKLVSMREGGLNAFRGRIKQMIEIMRCDLSVSIATGEAPLLLKENMGVPASEISFQDESVSLHRSVTIDDLELCQIRDCLGSFFSLLNKASMRRSKLPDALLRDTIFSVIYRLAYMPCVPGSCNELIHLTMLSFCARTVLQWPLVRLPFTWLKSASQRSIDRTMRKDLVVMDSKTRLWVLIIYGITFTPLNPSEDEQLRQWLEVVGKQFDLANWDAVREAMRGFLWVDVVCNQATRRLLDKYHSLLRPFVDGVAFAQAAKATGDMFSNFELYRDCLLETEVKRKHTRSWSGCLPCRKRKKKCDERRPVCERCAKFDGVQCHYPSPGRSPTSSPSPASSEPKFKHTPRTPPEMTGKDLSNNVTKSIIYSKPSSMPWSVDDIPPCSLTDLFFVFSRPAHAIDLGPESSIISLTIPLAARSPAIFHSMVSCSSIFLSRKQATWQQVAVRHHCEALRGLALEMSDGNLSEIAVAESSLAVIMMLHLFERFDSSSKTPTCAHLLAAQDIFLKACSTRLLETKLGALVLEAFVYRISINSPFHPELVKRYNTMETLTRLITNSRAMKRGDLASFRRSLWLGLPPDVYGSLYQVSYLLRMMPLDRKQRNDAMSLSQHLRALRSEGSPDSESGFDDDTSVGVGTLAARVRHLYLAAAELILWKILEPDLRATDNRVQRLLHETMADLSSSDGLSQHITPVVICPVVILGTAAVHCRDRDFLRSQLNRMQNLTGGRGLDSVLSFWQDSWSEIAETLDSGDGVPEFESSQLNVWFDDSRLRRVVL</sequence>
<accession>A0A0D2D177</accession>
<keyword evidence="5" id="KW-0539">Nucleus</keyword>
<protein>
    <recommendedName>
        <fullName evidence="7">Zn(2)-C6 fungal-type domain-containing protein</fullName>
    </recommendedName>
</protein>
<dbReference type="CDD" id="cd00067">
    <property type="entry name" value="GAL4"/>
    <property type="match status" value="1"/>
</dbReference>
<name>A0A0D2D177_9EURO</name>
<dbReference type="PROSITE" id="PS50048">
    <property type="entry name" value="ZN2_CY6_FUNGAL_2"/>
    <property type="match status" value="1"/>
</dbReference>
<comment type="subcellular location">
    <subcellularLocation>
        <location evidence="1">Nucleus</location>
    </subcellularLocation>
</comment>
<evidence type="ECO:0000313" key="8">
    <source>
        <dbReference type="EMBL" id="KIW37028.1"/>
    </source>
</evidence>
<dbReference type="GO" id="GO:0005634">
    <property type="term" value="C:nucleus"/>
    <property type="evidence" value="ECO:0007669"/>
    <property type="project" value="UniProtKB-SubCell"/>
</dbReference>
<proteinExistence type="predicted"/>
<feature type="compositionally biased region" description="Low complexity" evidence="6">
    <location>
        <begin position="545"/>
        <end position="561"/>
    </location>
</feature>
<dbReference type="GeneID" id="27362735"/>
<dbReference type="Gene3D" id="4.10.240.10">
    <property type="entry name" value="Zn(2)-C6 fungal-type DNA-binding domain"/>
    <property type="match status" value="1"/>
</dbReference>
<dbReference type="Pfam" id="PF11951">
    <property type="entry name" value="Fungal_trans_2"/>
    <property type="match status" value="1"/>
</dbReference>
<evidence type="ECO:0000256" key="2">
    <source>
        <dbReference type="ARBA" id="ARBA00023015"/>
    </source>
</evidence>
<evidence type="ECO:0000259" key="7">
    <source>
        <dbReference type="PROSITE" id="PS50048"/>
    </source>
</evidence>
<dbReference type="Pfam" id="PF00172">
    <property type="entry name" value="Zn_clus"/>
    <property type="match status" value="1"/>
</dbReference>
<keyword evidence="3" id="KW-0238">DNA-binding</keyword>
<reference evidence="8 9" key="1">
    <citation type="submission" date="2015-01" db="EMBL/GenBank/DDBJ databases">
        <title>The Genome Sequence of Exophiala oligosperma CBS72588.</title>
        <authorList>
            <consortium name="The Broad Institute Genomics Platform"/>
            <person name="Cuomo C."/>
            <person name="de Hoog S."/>
            <person name="Gorbushina A."/>
            <person name="Stielow B."/>
            <person name="Teixiera M."/>
            <person name="Abouelleil A."/>
            <person name="Chapman S.B."/>
            <person name="Priest M."/>
            <person name="Young S.K."/>
            <person name="Wortman J."/>
            <person name="Nusbaum C."/>
            <person name="Birren B."/>
        </authorList>
    </citation>
    <scope>NUCLEOTIDE SEQUENCE [LARGE SCALE GENOMIC DNA]</scope>
    <source>
        <strain evidence="8 9">CBS 72588</strain>
    </source>
</reference>
<evidence type="ECO:0000256" key="3">
    <source>
        <dbReference type="ARBA" id="ARBA00023125"/>
    </source>
</evidence>
<dbReference type="VEuPathDB" id="FungiDB:PV06_10661"/>
<dbReference type="InterPro" id="IPR036864">
    <property type="entry name" value="Zn2-C6_fun-type_DNA-bd_sf"/>
</dbReference>
<evidence type="ECO:0000256" key="5">
    <source>
        <dbReference type="ARBA" id="ARBA00023242"/>
    </source>
</evidence>
<feature type="region of interest" description="Disordered" evidence="6">
    <location>
        <begin position="29"/>
        <end position="65"/>
    </location>
</feature>
<dbReference type="PANTHER" id="PTHR37534">
    <property type="entry name" value="TRANSCRIPTIONAL ACTIVATOR PROTEIN UGA3"/>
    <property type="match status" value="1"/>
</dbReference>
<keyword evidence="9" id="KW-1185">Reference proteome</keyword>
<feature type="region of interest" description="Disordered" evidence="6">
    <location>
        <begin position="545"/>
        <end position="581"/>
    </location>
</feature>
<evidence type="ECO:0000256" key="4">
    <source>
        <dbReference type="ARBA" id="ARBA00023163"/>
    </source>
</evidence>
<dbReference type="InterPro" id="IPR021858">
    <property type="entry name" value="Fun_TF"/>
</dbReference>
<dbReference type="HOGENOM" id="CLU_300349_0_0_1"/>
<evidence type="ECO:0000256" key="6">
    <source>
        <dbReference type="SAM" id="MobiDB-lite"/>
    </source>
</evidence>
<organism evidence="8 9">
    <name type="scientific">Exophiala oligosperma</name>
    <dbReference type="NCBI Taxonomy" id="215243"/>
    <lineage>
        <taxon>Eukaryota</taxon>
        <taxon>Fungi</taxon>
        <taxon>Dikarya</taxon>
        <taxon>Ascomycota</taxon>
        <taxon>Pezizomycotina</taxon>
        <taxon>Eurotiomycetes</taxon>
        <taxon>Chaetothyriomycetidae</taxon>
        <taxon>Chaetothyriales</taxon>
        <taxon>Herpotrichiellaceae</taxon>
        <taxon>Exophiala</taxon>
    </lineage>
</organism>
<keyword evidence="2" id="KW-0805">Transcription regulation</keyword>
<dbReference type="PANTHER" id="PTHR37534:SF46">
    <property type="entry name" value="ZN(II)2CYS6 TRANSCRIPTION FACTOR (EUROFUNG)"/>
    <property type="match status" value="1"/>
</dbReference>
<dbReference type="SUPFAM" id="SSF57701">
    <property type="entry name" value="Zn2/Cys6 DNA-binding domain"/>
    <property type="match status" value="1"/>
</dbReference>
<dbReference type="AlphaFoldDB" id="A0A0D2D177"/>
<evidence type="ECO:0000313" key="9">
    <source>
        <dbReference type="Proteomes" id="UP000053342"/>
    </source>
</evidence>
<dbReference type="STRING" id="215243.A0A0D2D177"/>
<evidence type="ECO:0000256" key="1">
    <source>
        <dbReference type="ARBA" id="ARBA00004123"/>
    </source>
</evidence>
<gene>
    <name evidence="8" type="ORF">PV06_10661</name>
</gene>
<feature type="domain" description="Zn(2)-C6 fungal-type" evidence="7">
    <location>
        <begin position="513"/>
        <end position="544"/>
    </location>
</feature>
<keyword evidence="4" id="KW-0804">Transcription</keyword>
<dbReference type="GO" id="GO:0008270">
    <property type="term" value="F:zinc ion binding"/>
    <property type="evidence" value="ECO:0007669"/>
    <property type="project" value="InterPro"/>
</dbReference>
<dbReference type="GO" id="GO:0000981">
    <property type="term" value="F:DNA-binding transcription factor activity, RNA polymerase II-specific"/>
    <property type="evidence" value="ECO:0007669"/>
    <property type="project" value="InterPro"/>
</dbReference>
<dbReference type="Proteomes" id="UP000053342">
    <property type="component" value="Unassembled WGS sequence"/>
</dbReference>
<dbReference type="GO" id="GO:0003677">
    <property type="term" value="F:DNA binding"/>
    <property type="evidence" value="ECO:0007669"/>
    <property type="project" value="UniProtKB-KW"/>
</dbReference>